<gene>
    <name evidence="1" type="ORF">ACFQZQ_09695</name>
</gene>
<dbReference type="EMBL" id="JBHTIH010000003">
    <property type="protein sequence ID" value="MFD0739550.1"/>
    <property type="molecule type" value="Genomic_DNA"/>
</dbReference>
<protein>
    <recommendedName>
        <fullName evidence="3">Lipoprotein</fullName>
    </recommendedName>
</protein>
<reference evidence="2" key="1">
    <citation type="journal article" date="2019" name="Int. J. Syst. Evol. Microbiol.">
        <title>The Global Catalogue of Microorganisms (GCM) 10K type strain sequencing project: providing services to taxonomists for standard genome sequencing and annotation.</title>
        <authorList>
            <consortium name="The Broad Institute Genomics Platform"/>
            <consortium name="The Broad Institute Genome Sequencing Center for Infectious Disease"/>
            <person name="Wu L."/>
            <person name="Ma J."/>
        </authorList>
    </citation>
    <scope>NUCLEOTIDE SEQUENCE [LARGE SCALE GENOMIC DNA]</scope>
    <source>
        <strain evidence="2">CCUG 55491</strain>
    </source>
</reference>
<proteinExistence type="predicted"/>
<evidence type="ECO:0008006" key="3">
    <source>
        <dbReference type="Google" id="ProtNLM"/>
    </source>
</evidence>
<comment type="caution">
    <text evidence="1">The sequence shown here is derived from an EMBL/GenBank/DDBJ whole genome shotgun (WGS) entry which is preliminary data.</text>
</comment>
<organism evidence="1 2">
    <name type="scientific">Lysobacter koreensis</name>
    <dbReference type="NCBI Taxonomy" id="266122"/>
    <lineage>
        <taxon>Bacteria</taxon>
        <taxon>Pseudomonadati</taxon>
        <taxon>Pseudomonadota</taxon>
        <taxon>Gammaproteobacteria</taxon>
        <taxon>Lysobacterales</taxon>
        <taxon>Lysobacteraceae</taxon>
        <taxon>Lysobacter</taxon>
    </lineage>
</organism>
<sequence>MNVRHLQLSGLLVFHLVSCSRDVDPPVKAPAQAERQVLSQPSPARLGACSKITAQELRSEEPGMMLMGDTGSISFYGHKRALLCSEPGPGGIGECEIVADKVIKVVTPSETLGLKPQIGRVPSRLVYGPDGVFCEPIRN</sequence>
<accession>A0ABW2YMU0</accession>
<dbReference type="Proteomes" id="UP001597090">
    <property type="component" value="Unassembled WGS sequence"/>
</dbReference>
<dbReference type="RefSeq" id="WP_386812541.1">
    <property type="nucleotide sequence ID" value="NZ_JBHTIH010000003.1"/>
</dbReference>
<name>A0ABW2YMU0_9GAMM</name>
<evidence type="ECO:0000313" key="2">
    <source>
        <dbReference type="Proteomes" id="UP001597090"/>
    </source>
</evidence>
<keyword evidence="2" id="KW-1185">Reference proteome</keyword>
<evidence type="ECO:0000313" key="1">
    <source>
        <dbReference type="EMBL" id="MFD0739550.1"/>
    </source>
</evidence>